<organism evidence="1 2">
    <name type="scientific">Stygiolobus caldivivus</name>
    <dbReference type="NCBI Taxonomy" id="2824673"/>
    <lineage>
        <taxon>Archaea</taxon>
        <taxon>Thermoproteota</taxon>
        <taxon>Thermoprotei</taxon>
        <taxon>Sulfolobales</taxon>
        <taxon>Sulfolobaceae</taxon>
        <taxon>Stygiolobus</taxon>
    </lineage>
</organism>
<proteinExistence type="predicted"/>
<dbReference type="RefSeq" id="WP_221289152.1">
    <property type="nucleotide sequence ID" value="NZ_AP024597.1"/>
</dbReference>
<evidence type="ECO:0000313" key="1">
    <source>
        <dbReference type="EMBL" id="BCU69087.1"/>
    </source>
</evidence>
<dbReference type="KEGG" id="csty:KN1_03840"/>
<evidence type="ECO:0000313" key="2">
    <source>
        <dbReference type="Proteomes" id="UP000825123"/>
    </source>
</evidence>
<sequence length="52" mass="6236">MINVVKSHKKKNAETPLYDLSTLPEEYLKNEYPEVYNSLRKRKYDLATPYFP</sequence>
<dbReference type="EMBL" id="AP024597">
    <property type="protein sequence ID" value="BCU69087.1"/>
    <property type="molecule type" value="Genomic_DNA"/>
</dbReference>
<reference evidence="1 2" key="1">
    <citation type="submission" date="2021-04" db="EMBL/GenBank/DDBJ databases">
        <title>Complete genome sequence of Stygiolobus sp. KN-1.</title>
        <authorList>
            <person name="Nakamura K."/>
            <person name="Sakai H."/>
            <person name="Kurosawa N."/>
        </authorList>
    </citation>
    <scope>NUCLEOTIDE SEQUENCE [LARGE SCALE GENOMIC DNA]</scope>
    <source>
        <strain evidence="1 2">KN-1</strain>
    </source>
</reference>
<protein>
    <submittedName>
        <fullName evidence="1">Uncharacterized protein</fullName>
    </submittedName>
</protein>
<dbReference type="GeneID" id="66162133"/>
<name>A0A8D5U4H4_9CREN</name>
<dbReference type="Proteomes" id="UP000825123">
    <property type="component" value="Chromosome"/>
</dbReference>
<dbReference type="AlphaFoldDB" id="A0A8D5U4H4"/>
<accession>A0A8D5U4H4</accession>
<gene>
    <name evidence="1" type="ORF">KN1_03840</name>
</gene>
<keyword evidence="2" id="KW-1185">Reference proteome</keyword>